<reference evidence="10" key="1">
    <citation type="journal article" date="2014" name="Genome Announc.">
        <title>De novo whole-genome sequence and genome annotation of Lichtheimia ramosa.</title>
        <authorList>
            <person name="Linde J."/>
            <person name="Schwartze V."/>
            <person name="Binder U."/>
            <person name="Lass-Florl C."/>
            <person name="Voigt K."/>
            <person name="Horn F."/>
        </authorList>
    </citation>
    <scope>NUCLEOTIDE SEQUENCE</scope>
    <source>
        <strain evidence="10">JMRC FSU:6197</strain>
    </source>
</reference>
<feature type="compositionally biased region" description="Basic and acidic residues" evidence="8">
    <location>
        <begin position="839"/>
        <end position="862"/>
    </location>
</feature>
<evidence type="ECO:0000256" key="1">
    <source>
        <dbReference type="ARBA" id="ARBA00004245"/>
    </source>
</evidence>
<dbReference type="Gene3D" id="1.10.287.1490">
    <property type="match status" value="1"/>
</dbReference>
<dbReference type="SMART" id="SM01052">
    <property type="entry name" value="CAP_GLY"/>
    <property type="match status" value="1"/>
</dbReference>
<feature type="compositionally biased region" description="Polar residues" evidence="8">
    <location>
        <begin position="84"/>
        <end position="119"/>
    </location>
</feature>
<feature type="compositionally biased region" description="Low complexity" evidence="8">
    <location>
        <begin position="1101"/>
        <end position="1112"/>
    </location>
</feature>
<dbReference type="PANTHER" id="PTHR18916">
    <property type="entry name" value="DYNACTIN 1-RELATED MICROTUBULE-BINDING"/>
    <property type="match status" value="1"/>
</dbReference>
<evidence type="ECO:0000256" key="3">
    <source>
        <dbReference type="ARBA" id="ARBA00022701"/>
    </source>
</evidence>
<evidence type="ECO:0000256" key="5">
    <source>
        <dbReference type="ARBA" id="ARBA00023054"/>
    </source>
</evidence>
<dbReference type="SUPFAM" id="SSF74924">
    <property type="entry name" value="Cap-Gly domain"/>
    <property type="match status" value="1"/>
</dbReference>
<dbReference type="EMBL" id="LK023313">
    <property type="protein sequence ID" value="CDS03627.1"/>
    <property type="molecule type" value="Genomic_DNA"/>
</dbReference>
<dbReference type="PROSITE" id="PS00845">
    <property type="entry name" value="CAP_GLY_1"/>
    <property type="match status" value="1"/>
</dbReference>
<keyword evidence="4" id="KW-0677">Repeat</keyword>
<keyword evidence="2" id="KW-0963">Cytoplasm</keyword>
<evidence type="ECO:0000256" key="8">
    <source>
        <dbReference type="SAM" id="MobiDB-lite"/>
    </source>
</evidence>
<dbReference type="Pfam" id="PF01302">
    <property type="entry name" value="CAP_GLY"/>
    <property type="match status" value="1"/>
</dbReference>
<feature type="region of interest" description="Disordered" evidence="8">
    <location>
        <begin position="84"/>
        <end position="126"/>
    </location>
</feature>
<dbReference type="Pfam" id="PF16641">
    <property type="entry name" value="CLIP1_ZNF"/>
    <property type="match status" value="1"/>
</dbReference>
<evidence type="ECO:0000256" key="2">
    <source>
        <dbReference type="ARBA" id="ARBA00022490"/>
    </source>
</evidence>
<gene>
    <name evidence="10" type="ORF">LRAMOSA01029</name>
</gene>
<evidence type="ECO:0000256" key="4">
    <source>
        <dbReference type="ARBA" id="ARBA00022737"/>
    </source>
</evidence>
<keyword evidence="5 7" id="KW-0175">Coiled coil</keyword>
<dbReference type="PROSITE" id="PS50245">
    <property type="entry name" value="CAP_GLY_2"/>
    <property type="match status" value="1"/>
</dbReference>
<feature type="coiled-coil region" evidence="7">
    <location>
        <begin position="545"/>
        <end position="593"/>
    </location>
</feature>
<feature type="region of interest" description="Disordered" evidence="8">
    <location>
        <begin position="1023"/>
        <end position="1044"/>
    </location>
</feature>
<dbReference type="InterPro" id="IPR036859">
    <property type="entry name" value="CAP-Gly_dom_sf"/>
</dbReference>
<feature type="region of interest" description="Disordered" evidence="8">
    <location>
        <begin position="839"/>
        <end position="863"/>
    </location>
</feature>
<feature type="compositionally biased region" description="Polar residues" evidence="8">
    <location>
        <begin position="237"/>
        <end position="257"/>
    </location>
</feature>
<dbReference type="Gene3D" id="2.30.30.190">
    <property type="entry name" value="CAP Gly-rich-like domain"/>
    <property type="match status" value="1"/>
</dbReference>
<comment type="subcellular location">
    <subcellularLocation>
        <location evidence="1">Cytoplasm</location>
        <location evidence="1">Cytoskeleton</location>
    </subcellularLocation>
</comment>
<sequence length="1174" mass="133136">MSRLPSARGGIPAPPQQKRLSRQPSLDLRRRRHHPDDAAPPVPSLKTSKSTRAPSMSRTSISSYEEIESPNSLSRYSLSSVGSAQTAITSPRSSVASPRPTSVRKSVASVNGSSKHYPTNNNNNNSIGLGVGERVAVDSMGIVGTLRFIGTTQFKEGMWAGIQLDIVGTGKNDGSVNGIRYFSCPPQTGLFVQASKVTSLNGRERSPSPRISPGSRAARYVGMTASQLTQQQQQQQRPPSVQAKRSSTMSARSTSGNGLRRPGSIQSPTPTSRRRPTADSLPSPAATPNNEDEEDDDGYVGSSSTEMMLTDTPAPTAMTMSKSTDSHTRLERMLGEAISQAPDQAAMRVQQLQLRVEVLEAENKYLKLENAQNKTAEQILERSVLLNGSNNPDQQNQQPHFTLEGHKAIVEEIKQEHEQAAKAWDQEKNQIQSTIRKLEERVKELETEQSELIKERDTMQSQLAEARKEKVQMENKVRELEEKVTLAEATAASKAAAAASTTSNFYSQDPEEMRQRQMQMEMEMEEVHEKMGSLMDAMRAKDMFLGSLSEQVETHRNMVEEREREIRRIKADADRHTREKDRLRDEIKELETKWMQHQDCATKEEFDKVKRQLTQAKESLAHESKVVADYRARIENLEQSVDELKRAGMESIELYESSVELHRVDMEAIKASLDDERRKVIALEEERESLRKAGLEAIETYEATIEELKKERSETNEKSGRAQQEMQATIDKLKQEIDQLVNARDTSEEVDKIKAVWESERKRLEDNLETTAQNLAKEREMYQSLKAESDKLREQIKQADKHDKDNDKLQEQVQRLQANYDEQLNARGKYLDDVRAAVESQKKTEGELRRLTEAKEKTERDLATAQESLARAESALADARKHGADPDALIKEREQHAKELDVLRQEIKRLEAQNTMITKQKESIELEAKSDTGLKQQFDKLQAEHQRLVKEYESLTESHKQAQNECLKLMDEVEKLHSEGDGSMAASLEGCNTDEERVARLQDQLSDTKRKMESLIVKQSAEMRQLKEKHEEAERAHQRQVTSLNRDISELESLVESKIFKESDMEEALEKERKQSKRLREELNELKQQLKEQQRDEQRMSSKNSSTATSSNGPYTDDALFCELCDSPGHDLMSCKVVIPSSEKKEQPTRPFCVNCDEYGLHSTEQCPNQNETF</sequence>
<name>A0A077W8D6_9FUNG</name>
<keyword evidence="6" id="KW-0206">Cytoskeleton</keyword>
<feature type="compositionally biased region" description="Polar residues" evidence="8">
    <location>
        <begin position="45"/>
        <end position="63"/>
    </location>
</feature>
<feature type="region of interest" description="Disordered" evidence="8">
    <location>
        <begin position="1089"/>
        <end position="1113"/>
    </location>
</feature>
<feature type="region of interest" description="Disordered" evidence="8">
    <location>
        <begin position="785"/>
        <end position="808"/>
    </location>
</feature>
<feature type="region of interest" description="Disordered" evidence="8">
    <location>
        <begin position="225"/>
        <end position="321"/>
    </location>
</feature>
<feature type="compositionally biased region" description="Basic and acidic residues" evidence="8">
    <location>
        <begin position="1089"/>
        <end position="1100"/>
    </location>
</feature>
<evidence type="ECO:0000259" key="9">
    <source>
        <dbReference type="PROSITE" id="PS50245"/>
    </source>
</evidence>
<proteinExistence type="predicted"/>
<dbReference type="GO" id="GO:0005874">
    <property type="term" value="C:microtubule"/>
    <property type="evidence" value="ECO:0007669"/>
    <property type="project" value="UniProtKB-KW"/>
</dbReference>
<protein>
    <recommendedName>
        <fullName evidence="9">CAP-Gly domain-containing protein</fullName>
    </recommendedName>
</protein>
<organism evidence="10">
    <name type="scientific">Lichtheimia ramosa</name>
    <dbReference type="NCBI Taxonomy" id="688394"/>
    <lineage>
        <taxon>Eukaryota</taxon>
        <taxon>Fungi</taxon>
        <taxon>Fungi incertae sedis</taxon>
        <taxon>Mucoromycota</taxon>
        <taxon>Mucoromycotina</taxon>
        <taxon>Mucoromycetes</taxon>
        <taxon>Mucorales</taxon>
        <taxon>Lichtheimiaceae</taxon>
        <taxon>Lichtheimia</taxon>
    </lineage>
</organism>
<feature type="coiled-coil region" evidence="7">
    <location>
        <begin position="403"/>
        <end position="490"/>
    </location>
</feature>
<feature type="region of interest" description="Disordered" evidence="8">
    <location>
        <begin position="1"/>
        <end position="69"/>
    </location>
</feature>
<feature type="coiled-coil region" evidence="7">
    <location>
        <begin position="349"/>
        <end position="378"/>
    </location>
</feature>
<dbReference type="InterPro" id="IPR000938">
    <property type="entry name" value="CAP-Gly_domain"/>
</dbReference>
<dbReference type="InterPro" id="IPR032108">
    <property type="entry name" value="CLIP1_ZNF"/>
</dbReference>
<dbReference type="AlphaFoldDB" id="A0A077W8D6"/>
<accession>A0A077W8D6</accession>
<evidence type="ECO:0000256" key="6">
    <source>
        <dbReference type="ARBA" id="ARBA00023212"/>
    </source>
</evidence>
<feature type="domain" description="CAP-Gly" evidence="9">
    <location>
        <begin position="150"/>
        <end position="193"/>
    </location>
</feature>
<evidence type="ECO:0000256" key="7">
    <source>
        <dbReference type="SAM" id="Coils"/>
    </source>
</evidence>
<keyword evidence="3" id="KW-0493">Microtubule</keyword>
<dbReference type="OrthoDB" id="2130750at2759"/>
<feature type="compositionally biased region" description="Basic and acidic residues" evidence="8">
    <location>
        <begin position="1024"/>
        <end position="1037"/>
    </location>
</feature>
<evidence type="ECO:0000313" key="10">
    <source>
        <dbReference type="EMBL" id="CDS03627.1"/>
    </source>
</evidence>